<dbReference type="EMBL" id="CAJNOL010004604">
    <property type="protein sequence ID" value="CAF1591354.1"/>
    <property type="molecule type" value="Genomic_DNA"/>
</dbReference>
<reference evidence="2" key="1">
    <citation type="submission" date="2021-02" db="EMBL/GenBank/DDBJ databases">
        <authorList>
            <person name="Nowell W R."/>
        </authorList>
    </citation>
    <scope>NUCLEOTIDE SEQUENCE</scope>
</reference>
<dbReference type="AlphaFoldDB" id="A0A815FW63"/>
<dbReference type="Proteomes" id="UP000663854">
    <property type="component" value="Unassembled WGS sequence"/>
</dbReference>
<evidence type="ECO:0000313" key="3">
    <source>
        <dbReference type="EMBL" id="CAF1591354.1"/>
    </source>
</evidence>
<evidence type="ECO:0000313" key="2">
    <source>
        <dbReference type="EMBL" id="CAF1330538.1"/>
    </source>
</evidence>
<evidence type="ECO:0000313" key="5">
    <source>
        <dbReference type="Proteomes" id="UP000663870"/>
    </source>
</evidence>
<dbReference type="Proteomes" id="UP000663870">
    <property type="component" value="Unassembled WGS sequence"/>
</dbReference>
<proteinExistence type="predicted"/>
<protein>
    <submittedName>
        <fullName evidence="2">Uncharacterized protein</fullName>
    </submittedName>
</protein>
<sequence length="1211" mass="135096">MTSSSTPILADFSTLLTENLVNIEQQPPLEIANVLVPYKMHFSSEYEWMNGCIQTYGKLSCDEPAIYAGILTLISAISGSTFYVDECNGQERPINLYVHVIGEPAPPPVCSHECELSFGGFPYEICSGKSTPVNYIKVAMCQLIDLFPDLYNKKVNINDKIIKMSSDVLPDTHDNTSNNTQSGIASKTKSNSNDCSKKKLVEERVKMIVNFDTELALFRQMALIGDLFAITDELDSQLVRLGVFKSNDDTAAPGSKLLTQAYDGIHHESRGTGTSKYVIDNAKLAIFGASTGNRYTFNMRNFAQNIGNDGVLVRISYLVIPHGIPKSVCNRLPISMPNALHIATVISLLVNCGYPVQLRFEKLQSDLDNEPPEMLPLYQRERRSFIDGEALPISYELVPSTNTRNKRRTIDVEEDGSTLSAYSLLEKLIKEDLAKSEDMNRAPHVRALYAKTTQKLPRIVANTHLFFIAIHLLTSNDYELFNYVSFREGSGTANSINGLSSQFLETAKNVVYNYMKMHFKIEKIKVGDVEVVRGKFIIDVTKEAILAGYNLFKYMQDIQLAVFDLSGLDGTVKTRLANSSRKVEEVRKQLTLSMIQPQESDTALIFKLPSPILKRVWITNKRDAPSWAGIFSQSSKKSPNSKTTERGTKAIDTLLECGLIHQCNYLPKNSGLWKASPAEILLSESLQIALYEYVGINVNQYEQLYEEWLYPSDLTTMTEALIDHLISAPDIYAKYYRNYAPEKFTEFGLRIKKLERDGVIGKIEIDGKVKWKFINYHNPVDHEQNDNMNNYVLNRIETCQLEEISSIEHGLKRKLTKLVKRNEIIISPSSSFMVTPAKRTHREQDSIPSLEEGTTHFQNILSSNNNNITTSNRESRVNEQNTSNNVKMDMHRTIASSQNTVDANTTDCVMFTSTPSTITTSNITSKNSILPSIHTKNCLAASSSDLGMTSNVTSHNKIVYLPMNVENIESSPTPLCKSDKNLMNLIGITSSPAYPIDLLEPTGNTPVDIPNITSFFDNLSTYAKPVSSFDDTENQVNFNNVPATNSLTLSPILPLPIPTPTSAFSHTDSAASCNQLVNMDNDIPILQTSSEQHSLLARCGISTYSSTPVKTSIGFNSNKSPVCNLSNSFGNKVNMATKLNEPKVRFVSKQTEIADGFTESSIEITNHPTDIIPEDARDDIPLGGPKDKNWNPGKYGIAQWSKQRRLLVLMK</sequence>
<dbReference type="EMBL" id="CAJNOH010003283">
    <property type="protein sequence ID" value="CAF1330538.1"/>
    <property type="molecule type" value="Genomic_DNA"/>
</dbReference>
<comment type="caution">
    <text evidence="2">The sequence shown here is derived from an EMBL/GenBank/DDBJ whole genome shotgun (WGS) entry which is preliminary data.</text>
</comment>
<gene>
    <name evidence="3" type="ORF">JXQ802_LOCUS47276</name>
    <name evidence="2" type="ORF">PYM288_LOCUS31386</name>
</gene>
<feature type="region of interest" description="Disordered" evidence="1">
    <location>
        <begin position="170"/>
        <end position="193"/>
    </location>
</feature>
<evidence type="ECO:0000256" key="1">
    <source>
        <dbReference type="SAM" id="MobiDB-lite"/>
    </source>
</evidence>
<feature type="compositionally biased region" description="Polar residues" evidence="1">
    <location>
        <begin position="175"/>
        <end position="193"/>
    </location>
</feature>
<accession>A0A815FW63</accession>
<evidence type="ECO:0000313" key="4">
    <source>
        <dbReference type="Proteomes" id="UP000663854"/>
    </source>
</evidence>
<name>A0A815FW63_9BILA</name>
<keyword evidence="5" id="KW-1185">Reference proteome</keyword>
<organism evidence="2 4">
    <name type="scientific">Rotaria sordida</name>
    <dbReference type="NCBI Taxonomy" id="392033"/>
    <lineage>
        <taxon>Eukaryota</taxon>
        <taxon>Metazoa</taxon>
        <taxon>Spiralia</taxon>
        <taxon>Gnathifera</taxon>
        <taxon>Rotifera</taxon>
        <taxon>Eurotatoria</taxon>
        <taxon>Bdelloidea</taxon>
        <taxon>Philodinida</taxon>
        <taxon>Philodinidae</taxon>
        <taxon>Rotaria</taxon>
    </lineage>
</organism>